<sequence>MRFTNLCRAALLSVAAVVQQTDALTMGGKPDMVVKPYKREVLQDIVTWDQHSLFVRDERVLFYSGEFHPFRLPVPALWLDVFQKIKALGYNGVSFYTDWALLEGKPGVFNASGIFDLEPFFEAASTAGIYLLARPGPYINAEVSGGGFPGWQQRNPAILRTREPGYLESTQLYASSIGKIIAKAQITNNGPVILVQPENEYTGADPNVPEFPDPIYFGFVEDQLRNAGIVVPLINNDASPKGYFAPGPPAFPNHTDVYGYDSYPLGFDCANPNVWPDNALPTYFLADHLNQSSSTPNSIIEMQGGSFDPWGGSSFSKCLELLNSKFERVFYKNDFSSGITIFNIYMTYGGTNWGNLGHPGGYTSYDYAAAIDEERGVAREKYSEAKLEANFLRASPAYLTAVPQNNTYANGSYTGNSALAVSTLLGNVTDFFVIRHAAYNSNDTTEYTITLPTSQGNITIPQLGGQLSLIGRDSKFHVTDYDVGGINLLYSTAEIFTWKMYGNKRVLIVYGGLGETHELAVSGGGHAWTTQGSDVKIANRNGATILNYDATAETRVVELNCDLTIYLLNRETAYNYWVISLPSDAVSGNFTNATYEVSAPIVKTNYLLRTAEISNGCIYLTGDLNATSDITVIGAPAHTSELTFNGESLSFKQGWDGVVTATATYIAPTIAIPNLSTIGWKVIDSLPEVQPGYDDSLWTSADLTYSNNTIRNLTTPRSLYASDYGYNTGILLYRGHFCANGAESEFSIETQGGSAYGHSLWLNDTFLGSFYGGDKYMNWNQTVALPSLTAGEDYVLTAVIDNMGLDENWIVGSEGAKNPRGIMNYNLTGHPQSDMTWKLTGNLHGEDFEDVTRGPLNEGGLYAERQGWHLPGAPIQDWTSSTLGPMAGLTKAGVNFYATNFDLDMPAGYDIPLSISFTNTTVAANGTVPSYRSLIFVNGYQMGKYVHNIGPQDVFPVPEGIWNYHGSNYVAIALWSLEGEGAKIGNLSLVAGPPIQSGYGPVALSPMTGWAPRAGAY</sequence>
<dbReference type="Gene3D" id="2.102.20.10">
    <property type="entry name" value="Beta-galactosidase, domain 2"/>
    <property type="match status" value="1"/>
</dbReference>
<dbReference type="Gene3D" id="2.60.120.260">
    <property type="entry name" value="Galactose-binding domain-like"/>
    <property type="match status" value="2"/>
</dbReference>
<dbReference type="SMART" id="SM01029">
    <property type="entry name" value="BetaGal_dom2"/>
    <property type="match status" value="1"/>
</dbReference>
<dbReference type="SUPFAM" id="SSF51011">
    <property type="entry name" value="Glycosyl hydrolase domain"/>
    <property type="match status" value="1"/>
</dbReference>
<feature type="chain" id="PRO_5042995091" description="beta-galactosidase" evidence="9">
    <location>
        <begin position="24"/>
        <end position="1017"/>
    </location>
</feature>
<dbReference type="Proteomes" id="UP001310890">
    <property type="component" value="Unassembled WGS sequence"/>
</dbReference>
<dbReference type="GO" id="GO:0005975">
    <property type="term" value="P:carbohydrate metabolic process"/>
    <property type="evidence" value="ECO:0007669"/>
    <property type="project" value="InterPro"/>
</dbReference>
<dbReference type="InterPro" id="IPR037110">
    <property type="entry name" value="Betagal_dom2_sf"/>
</dbReference>
<evidence type="ECO:0000256" key="6">
    <source>
        <dbReference type="ARBA" id="ARBA00023180"/>
    </source>
</evidence>
<dbReference type="InterPro" id="IPR036833">
    <property type="entry name" value="BetaGal_dom3_sf"/>
</dbReference>
<evidence type="ECO:0000256" key="1">
    <source>
        <dbReference type="ARBA" id="ARBA00001412"/>
    </source>
</evidence>
<dbReference type="PANTHER" id="PTHR23421">
    <property type="entry name" value="BETA-GALACTOSIDASE RELATED"/>
    <property type="match status" value="1"/>
</dbReference>
<dbReference type="InterPro" id="IPR031330">
    <property type="entry name" value="Gly_Hdrlase_35_cat"/>
</dbReference>
<evidence type="ECO:0000313" key="11">
    <source>
        <dbReference type="EMBL" id="KAK5108976.1"/>
    </source>
</evidence>
<keyword evidence="6" id="KW-0325">Glycoprotein</keyword>
<evidence type="ECO:0000256" key="7">
    <source>
        <dbReference type="ARBA" id="ARBA00023295"/>
    </source>
</evidence>
<dbReference type="Pfam" id="PF13363">
    <property type="entry name" value="BetaGal_dom3"/>
    <property type="match status" value="1"/>
</dbReference>
<dbReference type="Pfam" id="PF13364">
    <property type="entry name" value="BetaGal_ABD2"/>
    <property type="match status" value="2"/>
</dbReference>
<dbReference type="Pfam" id="PF10435">
    <property type="entry name" value="BetaGal_dom2"/>
    <property type="match status" value="1"/>
</dbReference>
<feature type="signal peptide" evidence="9">
    <location>
        <begin position="1"/>
        <end position="23"/>
    </location>
</feature>
<protein>
    <recommendedName>
        <fullName evidence="3">beta-galactosidase</fullName>
        <ecNumber evidence="3">3.2.1.23</ecNumber>
    </recommendedName>
</protein>
<dbReference type="GO" id="GO:0004565">
    <property type="term" value="F:beta-galactosidase activity"/>
    <property type="evidence" value="ECO:0007669"/>
    <property type="project" value="UniProtKB-EC"/>
</dbReference>
<dbReference type="FunFam" id="2.60.120.260:FF:000065">
    <property type="entry name" value="Beta-galactosidase A"/>
    <property type="match status" value="1"/>
</dbReference>
<dbReference type="InterPro" id="IPR001944">
    <property type="entry name" value="Glycoside_Hdrlase_35"/>
</dbReference>
<evidence type="ECO:0000313" key="12">
    <source>
        <dbReference type="Proteomes" id="UP001310890"/>
    </source>
</evidence>
<dbReference type="Pfam" id="PF01301">
    <property type="entry name" value="Glyco_hydro_35"/>
    <property type="match status" value="1"/>
</dbReference>
<keyword evidence="7" id="KW-0326">Glycosidase</keyword>
<dbReference type="InterPro" id="IPR025972">
    <property type="entry name" value="BetaGal_dom3"/>
</dbReference>
<evidence type="ECO:0000259" key="10">
    <source>
        <dbReference type="SMART" id="SM01029"/>
    </source>
</evidence>
<keyword evidence="5" id="KW-0378">Hydrolase</keyword>
<gene>
    <name evidence="11" type="ORF">LTR62_007610</name>
</gene>
<dbReference type="PRINTS" id="PR00742">
    <property type="entry name" value="GLHYDRLASE35"/>
</dbReference>
<name>A0AAN7TBT9_9PEZI</name>
<keyword evidence="4 9" id="KW-0732">Signal</keyword>
<dbReference type="InterPro" id="IPR008979">
    <property type="entry name" value="Galactose-bd-like_sf"/>
</dbReference>
<evidence type="ECO:0000256" key="8">
    <source>
        <dbReference type="RuleBase" id="RU003679"/>
    </source>
</evidence>
<reference evidence="11" key="1">
    <citation type="submission" date="2023-08" db="EMBL/GenBank/DDBJ databases">
        <title>Black Yeasts Isolated from many extreme environments.</title>
        <authorList>
            <person name="Coleine C."/>
            <person name="Stajich J.E."/>
            <person name="Selbmann L."/>
        </authorList>
    </citation>
    <scope>NUCLEOTIDE SEQUENCE</scope>
    <source>
        <strain evidence="11">CCFEE 5401</strain>
    </source>
</reference>
<proteinExistence type="inferred from homology"/>
<dbReference type="EC" id="3.2.1.23" evidence="3"/>
<evidence type="ECO:0000256" key="5">
    <source>
        <dbReference type="ARBA" id="ARBA00022801"/>
    </source>
</evidence>
<dbReference type="FunFam" id="3.20.20.80:FF:000040">
    <property type="entry name" value="Beta-galactosidase A"/>
    <property type="match status" value="1"/>
</dbReference>
<accession>A0AAN7TBT9</accession>
<feature type="domain" description="Beta-galactosidase" evidence="10">
    <location>
        <begin position="398"/>
        <end position="576"/>
    </location>
</feature>
<evidence type="ECO:0000256" key="3">
    <source>
        <dbReference type="ARBA" id="ARBA00012756"/>
    </source>
</evidence>
<evidence type="ECO:0000256" key="9">
    <source>
        <dbReference type="SAM" id="SignalP"/>
    </source>
</evidence>
<evidence type="ECO:0000256" key="2">
    <source>
        <dbReference type="ARBA" id="ARBA00009809"/>
    </source>
</evidence>
<dbReference type="SUPFAM" id="SSF117100">
    <property type="entry name" value="Beta-galactosidase LacA, domain 3"/>
    <property type="match status" value="1"/>
</dbReference>
<evidence type="ECO:0000256" key="4">
    <source>
        <dbReference type="ARBA" id="ARBA00022729"/>
    </source>
</evidence>
<organism evidence="11 12">
    <name type="scientific">Meristemomyces frigidus</name>
    <dbReference type="NCBI Taxonomy" id="1508187"/>
    <lineage>
        <taxon>Eukaryota</taxon>
        <taxon>Fungi</taxon>
        <taxon>Dikarya</taxon>
        <taxon>Ascomycota</taxon>
        <taxon>Pezizomycotina</taxon>
        <taxon>Dothideomycetes</taxon>
        <taxon>Dothideomycetidae</taxon>
        <taxon>Mycosphaerellales</taxon>
        <taxon>Teratosphaeriaceae</taxon>
        <taxon>Meristemomyces</taxon>
    </lineage>
</organism>
<dbReference type="SUPFAM" id="SSF49785">
    <property type="entry name" value="Galactose-binding domain-like"/>
    <property type="match status" value="2"/>
</dbReference>
<dbReference type="Gene3D" id="2.60.390.10">
    <property type="entry name" value="Beta-galactosidase, domain 3"/>
    <property type="match status" value="1"/>
</dbReference>
<dbReference type="EMBL" id="JAVRRL010000073">
    <property type="protein sequence ID" value="KAK5108976.1"/>
    <property type="molecule type" value="Genomic_DNA"/>
</dbReference>
<dbReference type="InterPro" id="IPR018954">
    <property type="entry name" value="Betagal_dom2"/>
</dbReference>
<dbReference type="Gene3D" id="3.20.20.80">
    <property type="entry name" value="Glycosidases"/>
    <property type="match status" value="1"/>
</dbReference>
<dbReference type="SUPFAM" id="SSF51445">
    <property type="entry name" value="(Trans)glycosidases"/>
    <property type="match status" value="1"/>
</dbReference>
<dbReference type="FunFam" id="2.102.20.10:FF:000001">
    <property type="entry name" value="Beta-galactosidase A"/>
    <property type="match status" value="1"/>
</dbReference>
<comment type="catalytic activity">
    <reaction evidence="1">
        <text>Hydrolysis of terminal non-reducing beta-D-galactose residues in beta-D-galactosides.</text>
        <dbReference type="EC" id="3.2.1.23"/>
    </reaction>
</comment>
<comment type="similarity">
    <text evidence="2 8">Belongs to the glycosyl hydrolase 35 family.</text>
</comment>
<dbReference type="AlphaFoldDB" id="A0AAN7TBT9"/>
<dbReference type="InterPro" id="IPR025300">
    <property type="entry name" value="BetaGal_jelly_roll_dom"/>
</dbReference>
<dbReference type="InterPro" id="IPR017853">
    <property type="entry name" value="GH"/>
</dbReference>
<comment type="caution">
    <text evidence="11">The sequence shown here is derived from an EMBL/GenBank/DDBJ whole genome shotgun (WGS) entry which is preliminary data.</text>
</comment>